<keyword evidence="5" id="KW-1185">Reference proteome</keyword>
<dbReference type="EC" id="2.3.1.-" evidence="4"/>
<dbReference type="PROSITE" id="PS51186">
    <property type="entry name" value="GNAT"/>
    <property type="match status" value="1"/>
</dbReference>
<gene>
    <name evidence="4" type="ORF">QC825_05045</name>
</gene>
<dbReference type="CDD" id="cd04301">
    <property type="entry name" value="NAT_SF"/>
    <property type="match status" value="1"/>
</dbReference>
<sequence>MNWLDRLRFRLARDADGADQAEVFFHAIMDGASSFYSLGQRQAWANALPREAATWQLRQRRLTTFVADLDRRCVGFCELDLNASHIECLYVWPALQGNGIASRLIELACDHAREQGHHTLYIEASLMLAPRLLASGWESLGESAVEREGERLPRVRCKRQLNDTVL</sequence>
<evidence type="ECO:0000313" key="5">
    <source>
        <dbReference type="Proteomes" id="UP001269375"/>
    </source>
</evidence>
<dbReference type="InterPro" id="IPR000182">
    <property type="entry name" value="GNAT_dom"/>
</dbReference>
<dbReference type="RefSeq" id="WP_251591275.1">
    <property type="nucleotide sequence ID" value="NZ_JAMLJI010000001.1"/>
</dbReference>
<keyword evidence="2 4" id="KW-0012">Acyltransferase</keyword>
<dbReference type="EMBL" id="JARWAO010000002">
    <property type="protein sequence ID" value="MDR5895437.1"/>
    <property type="molecule type" value="Genomic_DNA"/>
</dbReference>
<comment type="caution">
    <text evidence="4">The sequence shown here is derived from an EMBL/GenBank/DDBJ whole genome shotgun (WGS) entry which is preliminary data.</text>
</comment>
<dbReference type="Pfam" id="PF13673">
    <property type="entry name" value="Acetyltransf_10"/>
    <property type="match status" value="1"/>
</dbReference>
<dbReference type="SUPFAM" id="SSF55729">
    <property type="entry name" value="Acyl-CoA N-acyltransferases (Nat)"/>
    <property type="match status" value="1"/>
</dbReference>
<evidence type="ECO:0000259" key="3">
    <source>
        <dbReference type="PROSITE" id="PS51186"/>
    </source>
</evidence>
<dbReference type="PANTHER" id="PTHR43877">
    <property type="entry name" value="AMINOALKYLPHOSPHONATE N-ACETYLTRANSFERASE-RELATED-RELATED"/>
    <property type="match status" value="1"/>
</dbReference>
<dbReference type="GO" id="GO:0016746">
    <property type="term" value="F:acyltransferase activity"/>
    <property type="evidence" value="ECO:0007669"/>
    <property type="project" value="UniProtKB-KW"/>
</dbReference>
<accession>A0ABU1GVH9</accession>
<proteinExistence type="predicted"/>
<feature type="domain" description="N-acetyltransferase" evidence="3">
    <location>
        <begin position="7"/>
        <end position="162"/>
    </location>
</feature>
<organism evidence="4 5">
    <name type="scientific">Larsenimonas suaedae</name>
    <dbReference type="NCBI Taxonomy" id="1851019"/>
    <lineage>
        <taxon>Bacteria</taxon>
        <taxon>Pseudomonadati</taxon>
        <taxon>Pseudomonadota</taxon>
        <taxon>Gammaproteobacteria</taxon>
        <taxon>Oceanospirillales</taxon>
        <taxon>Halomonadaceae</taxon>
        <taxon>Larsenimonas</taxon>
    </lineage>
</organism>
<dbReference type="Gene3D" id="3.40.630.30">
    <property type="match status" value="1"/>
</dbReference>
<reference evidence="4 5" key="1">
    <citation type="submission" date="2023-04" db="EMBL/GenBank/DDBJ databases">
        <title>A long-awaited taxogenomic arrangement of the family Halomonadaceae.</title>
        <authorList>
            <person name="De La Haba R."/>
            <person name="Chuvochina M."/>
            <person name="Wittouck S."/>
            <person name="Arahal D.R."/>
            <person name="Sanchez-Porro C."/>
            <person name="Hugenholtz P."/>
            <person name="Ventosa A."/>
        </authorList>
    </citation>
    <scope>NUCLEOTIDE SEQUENCE [LARGE SCALE GENOMIC DNA]</scope>
    <source>
        <strain evidence="4 5">DSM 22428</strain>
    </source>
</reference>
<protein>
    <submittedName>
        <fullName evidence="4">GNAT family N-acetyltransferase</fullName>
        <ecNumber evidence="4">2.3.1.-</ecNumber>
    </submittedName>
</protein>
<dbReference type="InterPro" id="IPR050832">
    <property type="entry name" value="Bact_Acetyltransf"/>
</dbReference>
<evidence type="ECO:0000256" key="1">
    <source>
        <dbReference type="ARBA" id="ARBA00022679"/>
    </source>
</evidence>
<dbReference type="Proteomes" id="UP001269375">
    <property type="component" value="Unassembled WGS sequence"/>
</dbReference>
<evidence type="ECO:0000313" key="4">
    <source>
        <dbReference type="EMBL" id="MDR5895437.1"/>
    </source>
</evidence>
<name>A0ABU1GVH9_9GAMM</name>
<keyword evidence="1 4" id="KW-0808">Transferase</keyword>
<dbReference type="InterPro" id="IPR016181">
    <property type="entry name" value="Acyl_CoA_acyltransferase"/>
</dbReference>
<evidence type="ECO:0000256" key="2">
    <source>
        <dbReference type="ARBA" id="ARBA00023315"/>
    </source>
</evidence>